<evidence type="ECO:0000256" key="2">
    <source>
        <dbReference type="ARBA" id="ARBA00022803"/>
    </source>
</evidence>
<gene>
    <name evidence="5" type="ORF">OAUR00152_LOCUS25991</name>
</gene>
<proteinExistence type="predicted"/>
<evidence type="ECO:0008006" key="6">
    <source>
        <dbReference type="Google" id="ProtNLM"/>
    </source>
</evidence>
<dbReference type="EMBL" id="HBKQ01037635">
    <property type="protein sequence ID" value="CAE2259504.1"/>
    <property type="molecule type" value="Transcribed_RNA"/>
</dbReference>
<keyword evidence="2 3" id="KW-0802">TPR repeat</keyword>
<dbReference type="AlphaFoldDB" id="A0A7S4JCU3"/>
<organism evidence="5">
    <name type="scientific">Odontella aurita</name>
    <dbReference type="NCBI Taxonomy" id="265563"/>
    <lineage>
        <taxon>Eukaryota</taxon>
        <taxon>Sar</taxon>
        <taxon>Stramenopiles</taxon>
        <taxon>Ochrophyta</taxon>
        <taxon>Bacillariophyta</taxon>
        <taxon>Mediophyceae</taxon>
        <taxon>Biddulphiophycidae</taxon>
        <taxon>Eupodiscales</taxon>
        <taxon>Odontellaceae</taxon>
        <taxon>Odontella</taxon>
    </lineage>
</organism>
<dbReference type="Pfam" id="PF13374">
    <property type="entry name" value="TPR_10"/>
    <property type="match status" value="1"/>
</dbReference>
<feature type="repeat" description="TPR" evidence="3">
    <location>
        <begin position="495"/>
        <end position="528"/>
    </location>
</feature>
<evidence type="ECO:0000256" key="3">
    <source>
        <dbReference type="PROSITE-ProRule" id="PRU00339"/>
    </source>
</evidence>
<protein>
    <recommendedName>
        <fullName evidence="6">MalT-like TPR region domain-containing protein</fullName>
    </recommendedName>
</protein>
<dbReference type="Gene3D" id="1.25.40.10">
    <property type="entry name" value="Tetratricopeptide repeat domain"/>
    <property type="match status" value="2"/>
</dbReference>
<keyword evidence="1" id="KW-0677">Repeat</keyword>
<dbReference type="PANTHER" id="PTHR45641:SF19">
    <property type="entry name" value="NEPHROCYSTIN-3"/>
    <property type="match status" value="1"/>
</dbReference>
<evidence type="ECO:0000313" key="5">
    <source>
        <dbReference type="EMBL" id="CAE2259504.1"/>
    </source>
</evidence>
<feature type="compositionally biased region" description="Basic and acidic residues" evidence="4">
    <location>
        <begin position="454"/>
        <end position="465"/>
    </location>
</feature>
<dbReference type="SMART" id="SM00028">
    <property type="entry name" value="TPR"/>
    <property type="match status" value="6"/>
</dbReference>
<dbReference type="InterPro" id="IPR019734">
    <property type="entry name" value="TPR_rpt"/>
</dbReference>
<evidence type="ECO:0000256" key="1">
    <source>
        <dbReference type="ARBA" id="ARBA00022737"/>
    </source>
</evidence>
<dbReference type="PROSITE" id="PS50005">
    <property type="entry name" value="TPR"/>
    <property type="match status" value="1"/>
</dbReference>
<reference evidence="5" key="1">
    <citation type="submission" date="2021-01" db="EMBL/GenBank/DDBJ databases">
        <authorList>
            <person name="Corre E."/>
            <person name="Pelletier E."/>
            <person name="Niang G."/>
            <person name="Scheremetjew M."/>
            <person name="Finn R."/>
            <person name="Kale V."/>
            <person name="Holt S."/>
            <person name="Cochrane G."/>
            <person name="Meng A."/>
            <person name="Brown T."/>
            <person name="Cohen L."/>
        </authorList>
    </citation>
    <scope>NUCLEOTIDE SEQUENCE</scope>
    <source>
        <strain evidence="5">Isolate 1302-5</strain>
    </source>
</reference>
<dbReference type="SUPFAM" id="SSF48452">
    <property type="entry name" value="TPR-like"/>
    <property type="match status" value="3"/>
</dbReference>
<dbReference type="Pfam" id="PF13424">
    <property type="entry name" value="TPR_12"/>
    <property type="match status" value="2"/>
</dbReference>
<sequence length="637" mass="69691">MDQRTESTPRGGKPVTKKGEGEDAVSSSFQRQCWREVHLSLAAVLNNAAVLHQIRGDYITALQLHEEGLRERMRGIANQEQESHSSSTPGSDKPCRIEAAVARRSCLEHESTALRQDVASSSVIVSFFQGLDMYPRPGTRIDLLNESFLPHTAPLEINVGIERVPRGGPAQTGAAKATDADTLLEQEKTSVSLYNIALCHLRSGSDNSAAKASRMFDMSISVSCPSADPVHAAQVRHVSAQAQMGLGNFQEAANEISLAIGLWREAVSCSNKSSCTLQLGIADGLSLLGRIHLLAGRTKNSLTVACHALDLRRGALGEDHVLVAANLYSIGIVLQRLGRTDEAIEHVRWFVYHPIVRSDDRYYPHLAEAAHALGLMQMERLETERAVDAFTLCIKVRRQLVGGTTNNNASLHSASLSDDLLQLGRLLLDEGRFEDALVQCSSALAVETALAEAPRPRRQEQREDNTPLPHQEGQEPVHRYGPAQLLRQGESEGIAAVLWSMGQIRLALGDYEGALDCYSKVLRMSRTIFGPQDEFVMTILIVIGNLNMEMGDAQGASEFYAEVEGIMATTSSLRVQEQENGRQGHPLMDIPSGYDPHWREDAEGLIRRSSGTNIGPSFLLQAMMDTSIHRHRHAAAA</sequence>
<name>A0A7S4JCU3_9STRA</name>
<dbReference type="PANTHER" id="PTHR45641">
    <property type="entry name" value="TETRATRICOPEPTIDE REPEAT PROTEIN (AFU_ORTHOLOGUE AFUA_6G03870)"/>
    <property type="match status" value="1"/>
</dbReference>
<feature type="region of interest" description="Disordered" evidence="4">
    <location>
        <begin position="1"/>
        <end position="24"/>
    </location>
</feature>
<accession>A0A7S4JCU3</accession>
<evidence type="ECO:0000256" key="4">
    <source>
        <dbReference type="SAM" id="MobiDB-lite"/>
    </source>
</evidence>
<dbReference type="InterPro" id="IPR011990">
    <property type="entry name" value="TPR-like_helical_dom_sf"/>
</dbReference>
<feature type="region of interest" description="Disordered" evidence="4">
    <location>
        <begin position="451"/>
        <end position="477"/>
    </location>
</feature>